<accession>A0AAV7TGE3</accession>
<dbReference type="EMBL" id="JANPWB010000006">
    <property type="protein sequence ID" value="KAJ1175483.1"/>
    <property type="molecule type" value="Genomic_DNA"/>
</dbReference>
<evidence type="ECO:0000313" key="1">
    <source>
        <dbReference type="EMBL" id="KAJ1175483.1"/>
    </source>
</evidence>
<dbReference type="AlphaFoldDB" id="A0AAV7TGE3"/>
<proteinExistence type="predicted"/>
<evidence type="ECO:0000313" key="2">
    <source>
        <dbReference type="Proteomes" id="UP001066276"/>
    </source>
</evidence>
<name>A0AAV7TGE3_PLEWA</name>
<organism evidence="1 2">
    <name type="scientific">Pleurodeles waltl</name>
    <name type="common">Iberian ribbed newt</name>
    <dbReference type="NCBI Taxonomy" id="8319"/>
    <lineage>
        <taxon>Eukaryota</taxon>
        <taxon>Metazoa</taxon>
        <taxon>Chordata</taxon>
        <taxon>Craniata</taxon>
        <taxon>Vertebrata</taxon>
        <taxon>Euteleostomi</taxon>
        <taxon>Amphibia</taxon>
        <taxon>Batrachia</taxon>
        <taxon>Caudata</taxon>
        <taxon>Salamandroidea</taxon>
        <taxon>Salamandridae</taxon>
        <taxon>Pleurodelinae</taxon>
        <taxon>Pleurodeles</taxon>
    </lineage>
</organism>
<reference evidence="1" key="1">
    <citation type="journal article" date="2022" name="bioRxiv">
        <title>Sequencing and chromosome-scale assembly of the giantPleurodeles waltlgenome.</title>
        <authorList>
            <person name="Brown T."/>
            <person name="Elewa A."/>
            <person name="Iarovenko S."/>
            <person name="Subramanian E."/>
            <person name="Araus A.J."/>
            <person name="Petzold A."/>
            <person name="Susuki M."/>
            <person name="Suzuki K.-i.T."/>
            <person name="Hayashi T."/>
            <person name="Toyoda A."/>
            <person name="Oliveira C."/>
            <person name="Osipova E."/>
            <person name="Leigh N.D."/>
            <person name="Simon A."/>
            <person name="Yun M.H."/>
        </authorList>
    </citation>
    <scope>NUCLEOTIDE SEQUENCE</scope>
    <source>
        <strain evidence="1">20211129_DDA</strain>
        <tissue evidence="1">Liver</tissue>
    </source>
</reference>
<gene>
    <name evidence="1" type="ORF">NDU88_000771</name>
</gene>
<dbReference type="Proteomes" id="UP001066276">
    <property type="component" value="Chromosome 3_2"/>
</dbReference>
<protein>
    <submittedName>
        <fullName evidence="1">Uncharacterized protein</fullName>
    </submittedName>
</protein>
<keyword evidence="2" id="KW-1185">Reference proteome</keyword>
<sequence length="97" mass="10602">MWGNAVPRTELPLAANGVAEPGRPCEHNRRWTLDRTAGKTEGRLSRNLCMRPPDGTGVALGNAEGSGRGIALELRAEAMDPPCKNIRRYTVCIDIFQ</sequence>
<comment type="caution">
    <text evidence="1">The sequence shown here is derived from an EMBL/GenBank/DDBJ whole genome shotgun (WGS) entry which is preliminary data.</text>
</comment>